<feature type="transmembrane region" description="Helical" evidence="1">
    <location>
        <begin position="20"/>
        <end position="36"/>
    </location>
</feature>
<feature type="transmembrane region" description="Helical" evidence="1">
    <location>
        <begin position="131"/>
        <end position="149"/>
    </location>
</feature>
<protein>
    <recommendedName>
        <fullName evidence="2">Phosphatidic acid phosphatase type 2/haloperoxidase domain-containing protein</fullName>
    </recommendedName>
</protein>
<dbReference type="Pfam" id="PF01569">
    <property type="entry name" value="PAP2"/>
    <property type="match status" value="1"/>
</dbReference>
<keyword evidence="1" id="KW-0812">Transmembrane</keyword>
<dbReference type="Gene3D" id="1.20.144.10">
    <property type="entry name" value="Phosphatidic acid phosphatase type 2/haloperoxidase"/>
    <property type="match status" value="1"/>
</dbReference>
<evidence type="ECO:0000313" key="4">
    <source>
        <dbReference type="Proteomes" id="UP000245629"/>
    </source>
</evidence>
<feature type="transmembrane region" description="Helical" evidence="1">
    <location>
        <begin position="101"/>
        <end position="125"/>
    </location>
</feature>
<dbReference type="Proteomes" id="UP000245629">
    <property type="component" value="Chromosome 3"/>
</dbReference>
<dbReference type="EMBL" id="CP029354">
    <property type="protein sequence ID" value="AWK88473.1"/>
    <property type="molecule type" value="Genomic_DNA"/>
</dbReference>
<name>A0A2S2CVD1_9PROT</name>
<dbReference type="InterPro" id="IPR036938">
    <property type="entry name" value="PAP2/HPO_sf"/>
</dbReference>
<dbReference type="RefSeq" id="WP_109330788.1">
    <property type="nucleotide sequence ID" value="NZ_CP029354.1"/>
</dbReference>
<dbReference type="SUPFAM" id="SSF48317">
    <property type="entry name" value="Acid phosphatase/Vanadium-dependent haloperoxidase"/>
    <property type="match status" value="1"/>
</dbReference>
<proteinExistence type="predicted"/>
<dbReference type="InterPro" id="IPR000326">
    <property type="entry name" value="PAP2/HPO"/>
</dbReference>
<feature type="transmembrane region" description="Helical" evidence="1">
    <location>
        <begin position="74"/>
        <end position="94"/>
    </location>
</feature>
<sequence length="207" mass="21710">MDLLLSKAVDGVTNLGDSAILLPLSAGIFLWLLAFCSRQAAGAWALAMLAAVVPIALLKFALQTCDPLSRLRLVTPSGHAAFGTAVYGGLAMLAARQRPGWAVPAFAAAAILVAGICATRLMIGVHSEGEVLIGLAVGAASLPVLYNRIRRLPPFAIDVRRVALVLGPLSAVILAWMLYHDWGLSPNGVIREAALRLGAATMHCEVR</sequence>
<organism evidence="3 4">
    <name type="scientific">Azospirillum thermophilum</name>
    <dbReference type="NCBI Taxonomy" id="2202148"/>
    <lineage>
        <taxon>Bacteria</taxon>
        <taxon>Pseudomonadati</taxon>
        <taxon>Pseudomonadota</taxon>
        <taxon>Alphaproteobacteria</taxon>
        <taxon>Rhodospirillales</taxon>
        <taxon>Azospirillaceae</taxon>
        <taxon>Azospirillum</taxon>
    </lineage>
</organism>
<dbReference type="OrthoDB" id="9801622at2"/>
<feature type="domain" description="Phosphatidic acid phosphatase type 2/haloperoxidase" evidence="2">
    <location>
        <begin position="75"/>
        <end position="148"/>
    </location>
</feature>
<feature type="transmembrane region" description="Helical" evidence="1">
    <location>
        <begin position="43"/>
        <end position="62"/>
    </location>
</feature>
<evidence type="ECO:0000259" key="2">
    <source>
        <dbReference type="Pfam" id="PF01569"/>
    </source>
</evidence>
<accession>A0A2S2CVD1</accession>
<evidence type="ECO:0000256" key="1">
    <source>
        <dbReference type="SAM" id="Phobius"/>
    </source>
</evidence>
<keyword evidence="4" id="KW-1185">Reference proteome</keyword>
<gene>
    <name evidence="3" type="ORF">DEW08_20630</name>
</gene>
<dbReference type="KEGG" id="azz:DEW08_20630"/>
<evidence type="ECO:0000313" key="3">
    <source>
        <dbReference type="EMBL" id="AWK88473.1"/>
    </source>
</evidence>
<dbReference type="AlphaFoldDB" id="A0A2S2CVD1"/>
<reference evidence="4" key="1">
    <citation type="submission" date="2018-05" db="EMBL/GenBank/DDBJ databases">
        <title>Azospirillum thermophila sp. nov., a novel isolated from hot spring.</title>
        <authorList>
            <person name="Zhao Z."/>
        </authorList>
    </citation>
    <scope>NUCLEOTIDE SEQUENCE [LARGE SCALE GENOMIC DNA]</scope>
    <source>
        <strain evidence="4">CFH 70021</strain>
    </source>
</reference>
<keyword evidence="1" id="KW-0472">Membrane</keyword>
<feature type="transmembrane region" description="Helical" evidence="1">
    <location>
        <begin position="161"/>
        <end position="179"/>
    </location>
</feature>
<keyword evidence="1" id="KW-1133">Transmembrane helix</keyword>